<dbReference type="PROSITE" id="PS51257">
    <property type="entry name" value="PROKAR_LIPOPROTEIN"/>
    <property type="match status" value="1"/>
</dbReference>
<dbReference type="RefSeq" id="WP_048280582.1">
    <property type="nucleotide sequence ID" value="NZ_LDZF01000031.1"/>
</dbReference>
<name>A0A0J5NSF8_PLUGE</name>
<dbReference type="InterPro" id="IPR010938">
    <property type="entry name" value="DUF1131"/>
</dbReference>
<dbReference type="Gene3D" id="2.60.460.10">
    <property type="entry name" value="protein yfey like domain"/>
    <property type="match status" value="1"/>
</dbReference>
<sequence>MKPMRLLLCALPLALTGCSTLSSVNWSSAWPWNWFGSSAEVTEQGVGKLTAATPLNEQAIEDALGGGYRLRSGMKTANGSIVKYFEALKEDKVVLVINGESGSVSRVEVMDSGIPAEDGTKIGTPFRDIYSKAFDNCQKGQGDDAGGVACKAKGSQHISYLFTGSWSGPQALMPPDDILRTWKVSKIIWRR</sequence>
<dbReference type="STRING" id="61647.LG71_11290"/>
<dbReference type="eggNOG" id="ENOG502ZC5Z">
    <property type="taxonomic scope" value="Bacteria"/>
</dbReference>
<dbReference type="Pfam" id="PF06572">
    <property type="entry name" value="DUF1131"/>
    <property type="match status" value="1"/>
</dbReference>
<dbReference type="Proteomes" id="UP000036196">
    <property type="component" value="Unassembled WGS sequence"/>
</dbReference>
<comment type="caution">
    <text evidence="2">The sequence shown here is derived from an EMBL/GenBank/DDBJ whole genome shotgun (WGS) entry which is preliminary data.</text>
</comment>
<feature type="signal peptide" evidence="1">
    <location>
        <begin position="1"/>
        <end position="22"/>
    </location>
</feature>
<evidence type="ECO:0000313" key="3">
    <source>
        <dbReference type="Proteomes" id="UP000036196"/>
    </source>
</evidence>
<feature type="chain" id="PRO_5005262641" evidence="1">
    <location>
        <begin position="23"/>
        <end position="191"/>
    </location>
</feature>
<protein>
    <submittedName>
        <fullName evidence="2">RpoE-regulated lipoprotein</fullName>
    </submittedName>
</protein>
<dbReference type="PATRIC" id="fig|61647.15.peg.3296"/>
<dbReference type="AlphaFoldDB" id="A0A0J5NSF8"/>
<dbReference type="InterPro" id="IPR038714">
    <property type="entry name" value="YfeY-like_sf"/>
</dbReference>
<keyword evidence="3" id="KW-1185">Reference proteome</keyword>
<keyword evidence="2" id="KW-0449">Lipoprotein</keyword>
<keyword evidence="1" id="KW-0732">Signal</keyword>
<evidence type="ECO:0000313" key="2">
    <source>
        <dbReference type="EMBL" id="KMK11257.1"/>
    </source>
</evidence>
<gene>
    <name evidence="2" type="ORF">ABW06_21970</name>
</gene>
<evidence type="ECO:0000256" key="1">
    <source>
        <dbReference type="SAM" id="SignalP"/>
    </source>
</evidence>
<organism evidence="2 3">
    <name type="scientific">Pluralibacter gergoviae</name>
    <name type="common">Enterobacter gergoviae</name>
    <dbReference type="NCBI Taxonomy" id="61647"/>
    <lineage>
        <taxon>Bacteria</taxon>
        <taxon>Pseudomonadati</taxon>
        <taxon>Pseudomonadota</taxon>
        <taxon>Gammaproteobacteria</taxon>
        <taxon>Enterobacterales</taxon>
        <taxon>Enterobacteriaceae</taxon>
        <taxon>Pluralibacter</taxon>
    </lineage>
</organism>
<accession>A0A0J5NSF8</accession>
<proteinExistence type="predicted"/>
<dbReference type="NCBIfam" id="NF007990">
    <property type="entry name" value="PRK10718.1"/>
    <property type="match status" value="1"/>
</dbReference>
<dbReference type="EMBL" id="LDZF01000031">
    <property type="protein sequence ID" value="KMK11257.1"/>
    <property type="molecule type" value="Genomic_DNA"/>
</dbReference>
<reference evidence="2 3" key="1">
    <citation type="submission" date="2015-05" db="EMBL/GenBank/DDBJ databases">
        <title>Genome sequences of Pluralibacter gergoviae.</title>
        <authorList>
            <person name="Greninger A.L."/>
            <person name="Miller S."/>
        </authorList>
    </citation>
    <scope>NUCLEOTIDE SEQUENCE [LARGE SCALE GENOMIC DNA]</scope>
    <source>
        <strain evidence="2 3">JS81F13</strain>
    </source>
</reference>